<accession>A0A1V3SY33</accession>
<evidence type="ECO:0000313" key="1">
    <source>
        <dbReference type="EMBL" id="OOH75100.1"/>
    </source>
</evidence>
<dbReference type="AlphaFoldDB" id="A0A1V3SY33"/>
<organism evidence="1 2">
    <name type="scientific">Leptospirillum ferriphilum</name>
    <dbReference type="NCBI Taxonomy" id="178606"/>
    <lineage>
        <taxon>Bacteria</taxon>
        <taxon>Pseudomonadati</taxon>
        <taxon>Nitrospirota</taxon>
        <taxon>Nitrospiria</taxon>
        <taxon>Nitrospirales</taxon>
        <taxon>Nitrospiraceae</taxon>
        <taxon>Leptospirillum</taxon>
    </lineage>
</organism>
<comment type="caution">
    <text evidence="1">The sequence shown here is derived from an EMBL/GenBank/DDBJ whole genome shotgun (WGS) entry which is preliminary data.</text>
</comment>
<protein>
    <submittedName>
        <fullName evidence="1">Uncharacterized protein</fullName>
    </submittedName>
</protein>
<dbReference type="EMBL" id="MPOJ01000002">
    <property type="protein sequence ID" value="OOH75100.1"/>
    <property type="molecule type" value="Genomic_DNA"/>
</dbReference>
<dbReference type="RefSeq" id="WP_038505052.1">
    <property type="nucleotide sequence ID" value="NZ_MPOJ01000002.1"/>
</dbReference>
<proteinExistence type="predicted"/>
<gene>
    <name evidence="1" type="ORF">BOX24_00760</name>
</gene>
<evidence type="ECO:0000313" key="2">
    <source>
        <dbReference type="Proteomes" id="UP000188586"/>
    </source>
</evidence>
<name>A0A1V3SY33_9BACT</name>
<dbReference type="Proteomes" id="UP000188586">
    <property type="component" value="Unassembled WGS sequence"/>
</dbReference>
<sequence length="154" mass="18105">MIRRTGFLNDFLRVSFMRGILGVRTQGVKGLFCLPVFSAWIFAFFLMLAAGCQSAETAHTADLSDETPTPIRFDARPVPTLLPRTNLYLFFSSDRPLYYREGEYFQYWHKHWFAADDLRGPWNPITPYQLPDLLQSVPPDYYYDNFPYKLRKEN</sequence>
<reference evidence="1 2" key="1">
    <citation type="submission" date="2016-11" db="EMBL/GenBank/DDBJ databases">
        <title>Comparative genomics of co-occurring bacteria in distinct bioleaching systems unravels niche-specific adaptation.</title>
        <authorList>
            <person name="Zhang X."/>
            <person name="Liu X."/>
            <person name="Yin H."/>
        </authorList>
    </citation>
    <scope>NUCLEOTIDE SEQUENCE [LARGE SCALE GENOMIC DNA]</scope>
    <source>
        <strain evidence="1 2">DX</strain>
    </source>
</reference>